<reference evidence="9 10" key="1">
    <citation type="submission" date="2021-06" db="EMBL/GenBank/DDBJ databases">
        <title>New haloarchaea isolates fom saline soil.</title>
        <authorList>
            <person name="Duran-Viseras A."/>
            <person name="Sanchez-Porro C.S."/>
            <person name="Ventosa A."/>
        </authorList>
    </citation>
    <scope>NUCLEOTIDE SEQUENCE [LARGE SCALE GENOMIC DNA]</scope>
    <source>
        <strain evidence="9 10">JCM 183640</strain>
    </source>
</reference>
<evidence type="ECO:0000256" key="5">
    <source>
        <dbReference type="ARBA" id="ARBA00022989"/>
    </source>
</evidence>
<feature type="transmembrane region" description="Helical" evidence="7">
    <location>
        <begin position="115"/>
        <end position="136"/>
    </location>
</feature>
<dbReference type="RefSeq" id="WP_162319463.1">
    <property type="nucleotide sequence ID" value="NZ_JAHQXF010000005.1"/>
</dbReference>
<feature type="transmembrane region" description="Helical" evidence="7">
    <location>
        <begin position="272"/>
        <end position="294"/>
    </location>
</feature>
<dbReference type="Gene3D" id="1.10.3720.10">
    <property type="entry name" value="MetI-like"/>
    <property type="match status" value="1"/>
</dbReference>
<comment type="caution">
    <text evidence="9">The sequence shown here is derived from an EMBL/GenBank/DDBJ whole genome shotgun (WGS) entry which is preliminary data.</text>
</comment>
<name>A0A8J8C6P5_9EURY</name>
<dbReference type="EMBL" id="JAHQXF010000005">
    <property type="protein sequence ID" value="MBV0926429.1"/>
    <property type="molecule type" value="Genomic_DNA"/>
</dbReference>
<accession>A0A8J8C6P5</accession>
<dbReference type="PANTHER" id="PTHR43005:SF1">
    <property type="entry name" value="SPERMIDINE_PUTRESCINE TRANSPORT SYSTEM PERMEASE PROTEIN"/>
    <property type="match status" value="1"/>
</dbReference>
<gene>
    <name evidence="9" type="ORF">KTS45_19670</name>
</gene>
<evidence type="ECO:0000256" key="4">
    <source>
        <dbReference type="ARBA" id="ARBA00022692"/>
    </source>
</evidence>
<proteinExistence type="inferred from homology"/>
<evidence type="ECO:0000256" key="2">
    <source>
        <dbReference type="ARBA" id="ARBA00022448"/>
    </source>
</evidence>
<evidence type="ECO:0000259" key="8">
    <source>
        <dbReference type="PROSITE" id="PS50928"/>
    </source>
</evidence>
<evidence type="ECO:0000256" key="6">
    <source>
        <dbReference type="ARBA" id="ARBA00023136"/>
    </source>
</evidence>
<dbReference type="Pfam" id="PF00528">
    <property type="entry name" value="BPD_transp_1"/>
    <property type="match status" value="1"/>
</dbReference>
<feature type="transmembrane region" description="Helical" evidence="7">
    <location>
        <begin position="21"/>
        <end position="41"/>
    </location>
</feature>
<comment type="similarity">
    <text evidence="7">Belongs to the binding-protein-dependent transport system permease family.</text>
</comment>
<dbReference type="PANTHER" id="PTHR43005">
    <property type="entry name" value="BLR7065 PROTEIN"/>
    <property type="match status" value="1"/>
</dbReference>
<keyword evidence="4 7" id="KW-0812">Transmembrane</keyword>
<keyword evidence="5 7" id="KW-1133">Transmembrane helix</keyword>
<dbReference type="SUPFAM" id="SSF161098">
    <property type="entry name" value="MetI-like"/>
    <property type="match status" value="1"/>
</dbReference>
<keyword evidence="2 7" id="KW-0813">Transport</keyword>
<dbReference type="InterPro" id="IPR035906">
    <property type="entry name" value="MetI-like_sf"/>
</dbReference>
<keyword evidence="6 7" id="KW-0472">Membrane</keyword>
<feature type="transmembrane region" description="Helical" evidence="7">
    <location>
        <begin position="173"/>
        <end position="191"/>
    </location>
</feature>
<dbReference type="Proteomes" id="UP000766550">
    <property type="component" value="Unassembled WGS sequence"/>
</dbReference>
<dbReference type="CDD" id="cd06261">
    <property type="entry name" value="TM_PBP2"/>
    <property type="match status" value="1"/>
</dbReference>
<dbReference type="PROSITE" id="PS50928">
    <property type="entry name" value="ABC_TM1"/>
    <property type="match status" value="1"/>
</dbReference>
<evidence type="ECO:0000256" key="1">
    <source>
        <dbReference type="ARBA" id="ARBA00004651"/>
    </source>
</evidence>
<protein>
    <submittedName>
        <fullName evidence="9">Sugar ABC transporter permease</fullName>
    </submittedName>
</protein>
<dbReference type="OrthoDB" id="45815at2157"/>
<dbReference type="InterPro" id="IPR000515">
    <property type="entry name" value="MetI-like"/>
</dbReference>
<evidence type="ECO:0000313" key="10">
    <source>
        <dbReference type="Proteomes" id="UP000766550"/>
    </source>
</evidence>
<dbReference type="GO" id="GO:0055085">
    <property type="term" value="P:transmembrane transport"/>
    <property type="evidence" value="ECO:0007669"/>
    <property type="project" value="InterPro"/>
</dbReference>
<evidence type="ECO:0000256" key="7">
    <source>
        <dbReference type="RuleBase" id="RU363032"/>
    </source>
</evidence>
<sequence length="301" mass="33117">MSIDTFPSLRGVTWQSADRRTVFKYGMVLPAFLYAVAWIVYPMVFLLRLSLSEGVGGAFVGIENYVDVILSPSFHDAVVATLLFAVPSVGLEILFGTALAMAYNSVNRFERSIQTVLLLPMVLSTFAVGLMFRWFFSSNLGIINHLFGTVGLPEPVWLSDPQLAMVTVIVADVWQWTPFVFVLVYAGLQTIPVSLIEAAKIDGATRLQRFRYIILPQLYPVLLVTALIRLIMAFKGGDKIFAMTGGGPGGSTKTLTMLIYENAFSFLNTANAAAMSFLFLVFIILVSNVFIAALSRVNEAR</sequence>
<feature type="domain" description="ABC transmembrane type-1" evidence="8">
    <location>
        <begin position="78"/>
        <end position="290"/>
    </location>
</feature>
<dbReference type="GO" id="GO:0005886">
    <property type="term" value="C:plasma membrane"/>
    <property type="evidence" value="ECO:0007669"/>
    <property type="project" value="UniProtKB-SubCell"/>
</dbReference>
<organism evidence="9 10">
    <name type="scientific">Haloarcula limicola</name>
    <dbReference type="NCBI Taxonomy" id="1429915"/>
    <lineage>
        <taxon>Archaea</taxon>
        <taxon>Methanobacteriati</taxon>
        <taxon>Methanobacteriota</taxon>
        <taxon>Stenosarchaea group</taxon>
        <taxon>Halobacteria</taxon>
        <taxon>Halobacteriales</taxon>
        <taxon>Haloarculaceae</taxon>
        <taxon>Haloarcula</taxon>
    </lineage>
</organism>
<evidence type="ECO:0000256" key="3">
    <source>
        <dbReference type="ARBA" id="ARBA00022475"/>
    </source>
</evidence>
<feature type="transmembrane region" description="Helical" evidence="7">
    <location>
        <begin position="77"/>
        <end position="103"/>
    </location>
</feature>
<comment type="subcellular location">
    <subcellularLocation>
        <location evidence="1 7">Cell membrane</location>
        <topology evidence="1 7">Multi-pass membrane protein</topology>
    </subcellularLocation>
</comment>
<keyword evidence="10" id="KW-1185">Reference proteome</keyword>
<dbReference type="AlphaFoldDB" id="A0A8J8C6P5"/>
<evidence type="ECO:0000313" key="9">
    <source>
        <dbReference type="EMBL" id="MBV0926429.1"/>
    </source>
</evidence>
<feature type="transmembrane region" description="Helical" evidence="7">
    <location>
        <begin position="212"/>
        <end position="234"/>
    </location>
</feature>
<keyword evidence="3" id="KW-1003">Cell membrane</keyword>